<dbReference type="EMBL" id="BQXU01000025">
    <property type="protein sequence ID" value="GKT48698.1"/>
    <property type="molecule type" value="Genomic_DNA"/>
</dbReference>
<feature type="compositionally biased region" description="Basic and acidic residues" evidence="1">
    <location>
        <begin position="40"/>
        <end position="53"/>
    </location>
</feature>
<dbReference type="GeneID" id="73329681"/>
<proteinExistence type="predicted"/>
<reference evidence="2 3" key="1">
    <citation type="submission" date="2022-03" db="EMBL/GenBank/DDBJ databases">
        <title>Genome data of Colletotrichum spp.</title>
        <authorList>
            <person name="Utami Y.D."/>
            <person name="Hiruma K."/>
        </authorList>
    </citation>
    <scope>NUCLEOTIDE SEQUENCE [LARGE SCALE GENOMIC DNA]</scope>
    <source>
        <strain evidence="2 3">MAFF 239500</strain>
    </source>
</reference>
<comment type="caution">
    <text evidence="2">The sequence shown here is derived from an EMBL/GenBank/DDBJ whole genome shotgun (WGS) entry which is preliminary data.</text>
</comment>
<organism evidence="2 3">
    <name type="scientific">Colletotrichum spaethianum</name>
    <dbReference type="NCBI Taxonomy" id="700344"/>
    <lineage>
        <taxon>Eukaryota</taxon>
        <taxon>Fungi</taxon>
        <taxon>Dikarya</taxon>
        <taxon>Ascomycota</taxon>
        <taxon>Pezizomycotina</taxon>
        <taxon>Sordariomycetes</taxon>
        <taxon>Hypocreomycetidae</taxon>
        <taxon>Glomerellales</taxon>
        <taxon>Glomerellaceae</taxon>
        <taxon>Colletotrichum</taxon>
        <taxon>Colletotrichum spaethianum species complex</taxon>
    </lineage>
</organism>
<gene>
    <name evidence="2" type="ORF">ColSpa_08879</name>
</gene>
<evidence type="ECO:0000313" key="3">
    <source>
        <dbReference type="Proteomes" id="UP001055115"/>
    </source>
</evidence>
<dbReference type="Proteomes" id="UP001055115">
    <property type="component" value="Unassembled WGS sequence"/>
</dbReference>
<protein>
    <submittedName>
        <fullName evidence="2">Uncharacterized protein</fullName>
    </submittedName>
</protein>
<dbReference type="AlphaFoldDB" id="A0AA37PAJ0"/>
<name>A0AA37PAJ0_9PEZI</name>
<evidence type="ECO:0000256" key="1">
    <source>
        <dbReference type="SAM" id="MobiDB-lite"/>
    </source>
</evidence>
<accession>A0AA37PAJ0</accession>
<feature type="region of interest" description="Disordered" evidence="1">
    <location>
        <begin position="31"/>
        <end position="60"/>
    </location>
</feature>
<keyword evidence="3" id="KW-1185">Reference proteome</keyword>
<sequence>MAVCSRGFHNLGAVNTIRHPAMKATEEAFDGPLRFTPSQERPDPRALDLDIRISPDPAPI</sequence>
<evidence type="ECO:0000313" key="2">
    <source>
        <dbReference type="EMBL" id="GKT48698.1"/>
    </source>
</evidence>
<dbReference type="RefSeq" id="XP_049131048.1">
    <property type="nucleotide sequence ID" value="XM_049275091.1"/>
</dbReference>